<dbReference type="InterPro" id="IPR029058">
    <property type="entry name" value="AB_hydrolase_fold"/>
</dbReference>
<feature type="signal peptide" evidence="4">
    <location>
        <begin position="1"/>
        <end position="23"/>
    </location>
</feature>
<evidence type="ECO:0000256" key="1">
    <source>
        <dbReference type="ARBA" id="ARBA00005622"/>
    </source>
</evidence>
<feature type="region of interest" description="Disordered" evidence="3">
    <location>
        <begin position="114"/>
        <end position="139"/>
    </location>
</feature>
<dbReference type="PANTHER" id="PTHR40841">
    <property type="entry name" value="SIDEROPHORE TRIACETYLFUSARININE C ESTERASE"/>
    <property type="match status" value="1"/>
</dbReference>
<dbReference type="InterPro" id="IPR000801">
    <property type="entry name" value="Esterase-like"/>
</dbReference>
<accession>A0ABV0FZ80</accession>
<organism evidence="5 6">
    <name type="scientific">Roseateles paludis</name>
    <dbReference type="NCBI Taxonomy" id="3145238"/>
    <lineage>
        <taxon>Bacteria</taxon>
        <taxon>Pseudomonadati</taxon>
        <taxon>Pseudomonadota</taxon>
        <taxon>Betaproteobacteria</taxon>
        <taxon>Burkholderiales</taxon>
        <taxon>Sphaerotilaceae</taxon>
        <taxon>Roseateles</taxon>
    </lineage>
</organism>
<gene>
    <name evidence="5" type="ORF">ABDJ85_01950</name>
</gene>
<dbReference type="RefSeq" id="WP_347703040.1">
    <property type="nucleotide sequence ID" value="NZ_JBDPZD010000001.1"/>
</dbReference>
<sequence length="304" mass="33972">MPNRLLSWICVLGLIAPWPLALAQPAQEAALPAYQLADTEVLPIPAPALGRVYEAFVALPKGYAQSNRRYPVVYVTDAAYAFPLVRAIAARVRDHGVGLEDFILVGLSYAKGDSGTTSRNRDYTPTDRHAKPGSDERPGAYGQAAAYLDYLRTTALPAVERRYRADPGRRIYVGHSYGSLLGIHALLTEPTLFSHYVLGSPSLWYDDHHAFEAERRYASTHRQMPAQVRFYIGSFEQIRKGVPRYDTHYDMVGDLARFVAQMRSHRYQGLNLQSQVLGDEDHATVFPALITRGLMWALPKPTGR</sequence>
<comment type="caution">
    <text evidence="5">The sequence shown here is derived from an EMBL/GenBank/DDBJ whole genome shotgun (WGS) entry which is preliminary data.</text>
</comment>
<name>A0ABV0FZ80_9BURK</name>
<proteinExistence type="inferred from homology"/>
<dbReference type="InterPro" id="IPR052558">
    <property type="entry name" value="Siderophore_Hydrolase_D"/>
</dbReference>
<comment type="similarity">
    <text evidence="1">Belongs to the esterase D family.</text>
</comment>
<keyword evidence="4" id="KW-0732">Signal</keyword>
<dbReference type="Pfam" id="PF00756">
    <property type="entry name" value="Esterase"/>
    <property type="match status" value="1"/>
</dbReference>
<evidence type="ECO:0000256" key="2">
    <source>
        <dbReference type="ARBA" id="ARBA00022801"/>
    </source>
</evidence>
<reference evidence="5 6" key="1">
    <citation type="submission" date="2024-05" db="EMBL/GenBank/DDBJ databases">
        <title>Roseateles sp. DJS-2-20 16S ribosomal RNA gene Genome sequencing and assembly.</title>
        <authorList>
            <person name="Woo H."/>
        </authorList>
    </citation>
    <scope>NUCLEOTIDE SEQUENCE [LARGE SCALE GENOMIC DNA]</scope>
    <source>
        <strain evidence="5 6">DJS-2-20</strain>
    </source>
</reference>
<evidence type="ECO:0000256" key="4">
    <source>
        <dbReference type="SAM" id="SignalP"/>
    </source>
</evidence>
<dbReference type="EMBL" id="JBDPZD010000001">
    <property type="protein sequence ID" value="MEO3690208.1"/>
    <property type="molecule type" value="Genomic_DNA"/>
</dbReference>
<dbReference type="SUPFAM" id="SSF53474">
    <property type="entry name" value="alpha/beta-Hydrolases"/>
    <property type="match status" value="1"/>
</dbReference>
<dbReference type="Proteomes" id="UP001495147">
    <property type="component" value="Unassembled WGS sequence"/>
</dbReference>
<evidence type="ECO:0000313" key="5">
    <source>
        <dbReference type="EMBL" id="MEO3690208.1"/>
    </source>
</evidence>
<feature type="chain" id="PRO_5046749348" evidence="4">
    <location>
        <begin position="24"/>
        <end position="304"/>
    </location>
</feature>
<dbReference type="GO" id="GO:0016787">
    <property type="term" value="F:hydrolase activity"/>
    <property type="evidence" value="ECO:0007669"/>
    <property type="project" value="UniProtKB-KW"/>
</dbReference>
<dbReference type="Gene3D" id="3.40.50.1820">
    <property type="entry name" value="alpha/beta hydrolase"/>
    <property type="match status" value="1"/>
</dbReference>
<dbReference type="PANTHER" id="PTHR40841:SF2">
    <property type="entry name" value="SIDEROPHORE-DEGRADING ESTERASE (EUROFUNG)"/>
    <property type="match status" value="1"/>
</dbReference>
<keyword evidence="6" id="KW-1185">Reference proteome</keyword>
<feature type="compositionally biased region" description="Basic and acidic residues" evidence="3">
    <location>
        <begin position="119"/>
        <end position="138"/>
    </location>
</feature>
<keyword evidence="2 5" id="KW-0378">Hydrolase</keyword>
<evidence type="ECO:0000256" key="3">
    <source>
        <dbReference type="SAM" id="MobiDB-lite"/>
    </source>
</evidence>
<protein>
    <submittedName>
        <fullName evidence="5">Alpha/beta hydrolase-fold protein</fullName>
    </submittedName>
</protein>
<evidence type="ECO:0000313" key="6">
    <source>
        <dbReference type="Proteomes" id="UP001495147"/>
    </source>
</evidence>